<name>A0A1Y1HVE8_KLENI</name>
<feature type="compositionally biased region" description="Basic and acidic residues" evidence="4">
    <location>
        <begin position="1355"/>
        <end position="1365"/>
    </location>
</feature>
<feature type="domain" description="Nucleoporin Nup159/Nup146 N-terminal" evidence="5">
    <location>
        <begin position="48"/>
        <end position="241"/>
    </location>
</feature>
<feature type="compositionally biased region" description="Low complexity" evidence="4">
    <location>
        <begin position="823"/>
        <end position="844"/>
    </location>
</feature>
<feature type="compositionally biased region" description="Acidic residues" evidence="4">
    <location>
        <begin position="1410"/>
        <end position="1427"/>
    </location>
</feature>
<sequence length="2299" mass="236604">MAGAPVVEVGPDAVEEVDSVNIDFAMFKRLGASIRLGSETEREASPGNASLLAVSNIYGAVFIGDGRGLYAARTATLLELAEAAKSSGEAKVAEGEDGVRLVPDLEGIHTLSLSADELLLAVGAKGGVCIFSTQDLIDKVQPPPRLQFDFSVRSLAWSPSDNRTLLAVLDDDTLRIGDLSKGMQGPSRSDVVAASWSPDGRHVAFASKDGAISIATKDLATVVATIKPALSVGQAELAHHVLIDTLRWIRPGIILLSLVPFNEDGSEVEDSPLVALETASRSSFADEASDVREVLFDGLSPSIQSEATDANAGPYLHASLIKEWNVVIVANRKSYDDHINLVGWREEDGQETLRQWQIEDDTFIPRVDMPESGDDNFVVGLAIDRTSTQIQLYDPRDRETQLPPQPIMLHVTSEGTLSAFVFARLDGAKDVPNLVTAPRPTFAPLEELQAAPQEPTPQKEAEEPKPSEAAPSPEEREGTASRGGAEEAKPVDDVSRLRAAVAEAAERRAAEARAAQGQALPPADEDADLLEDEEGATPLQRQPVSPPLVSKRPPASEDKAVITPLEEPDSANPTTQKPGLFAAPPPIPAFLPGSEGKQAIRTLAKPDSVKPEMQKPGLFAAAPPVPAFLPGSEGKQAIKPLAKPDGAEKSTQKPGLFAAAPPIPDFLPGSEGNQVIKTLDKPVSAKPQTSKPGLFAAAPPIPTFLPGSEGKQVIKALEKPVSAKPETPRPGLFAAAPPIPAFLPGSEGKQVIKPIDKTAPSVATSPFGATQPKPSTPSQAPPLFGAPSTAPLPTPPPFTGPSTSPFGAFSSSGNTFAAPSPPLGGSSPAFGGFAPTPPFGFSAADAGEESGRTTPAFGARTSAPPPAASSPFAVPKFGEPAKPEGDKAVKMGTPNGGFAGVGTGGGFSGFRTGGGFSPFAAPPKSADAGPVPEAPAAALLETRAAHKEPAPLQGLGKRESVQERRESVQERRPSSPKRGHSSTDLQAEEEASMPAANQGHVKRTAVRASSRGQGAAGKATPQEGKKPAGGVDEEAEFLNELDEVQHMAAELDALLAPLRASSPAGSNNPLHRESLEGLFRSTAALYQECLELREEVAGAGRRVQGLMADTHRADTWRIVLESKVEQARDERFRVLWDEKGLEPKVEAQRKGLLATDQALKRKLTDLQIHLQTLELRQRPPVKESPARRLGAFGAKRPGKEGAFPPKEQPKPSVQSLYNTVNTQMAVAQEQASRLTHLMAQLGINDRATPPKSGMESTPRAEEILRSLNISPTERSPAVRTPKSSAMRTGTGTVFRVPDFDDVIGDVSPSKSPLPKQRLTYSPASANGGVRRAGTATPQSAGKAGTPIFGEGTPLSERRVAREGLSKYHAPTTTIKRGGTSQRAQPPPSPVPYAGAHLSRRTSGAPQLVEEASEESVYTEEDEIEAVSEGEQRQAERRLSRRSPQAFGVSGPVSGGLTPGKAQPPPTQAKPSGGPVARANEPPKTKPPGFGQNPFQSPFANFGQKSAEGVKQVSSTAFAPFGTGPGSKEGTSASTSGPFSGFALPVRPTSMTGKSDSGFKPATNPFSTGPTSDFAGFGAPSSSKAAPATVSELKFDTSESTLTSAASVPAASSQPGLFSGFAGVTSQPAGSKREAGSRPGVKLNSAVSAPPQAGGFSSFAELAKTASDVGRSRKRDGDKRRGDRGISDEVTISDDEAPSEEEGRDNERRKRGDEKRRSEETQMSNEERISVEKKVSDRTEAPPVDTSAPKTGKQHVAQPEAATSEAPETSKAPAVGFASFGAASGFAGFSQSFNFGAGKQGASEGAKPPNLFGAVSAAPPVSFAGFAKPQTATTGETPSPFGVSAAPFLKPLAFKLDSKSGEEKQIPSAEEQEPSSSLDQSKEQQAGTPDRATGQSANEDEQKPEGPKAAENAPVDTKLPEQVSSPAPAQKPVSAPDGPPPPEAPENPESPRTPPTEVPSSPFGTTPPQSQSPGALFSSTAFPAFTPSSPVAASASPFSSPPSVKTPSPFAFAQIQPAMQSFAPPPPAPPIPPPQEEKEESMDEEDVSNAAGALGGFGGFGGFGLGSATPADPSKPSPFGLTSFPSPGAPSPAISAPPSDPNALFKPASFALPGASSPFTASANPSGFGKITSPFGAPTAGSAFGQPASPGFGGSGFGQPASSGFGSPGQIGGATSSNQVIGGMVGGFGQSRTLGPALPGVAQSAPAFGSAPTAGAFGSFAAKLSGGFGGFAGQSSGGGFAAAASSPGSGFGGFGGAASPGFSGFAGAAAQGGGFGGLGGAPSFGGPPAGGDPRFTQIRK</sequence>
<feature type="compositionally biased region" description="Gly residues" evidence="4">
    <location>
        <begin position="2278"/>
        <end position="2288"/>
    </location>
</feature>
<feature type="region of interest" description="Disordered" evidence="4">
    <location>
        <begin position="913"/>
        <end position="1030"/>
    </location>
</feature>
<feature type="region of interest" description="Disordered" evidence="4">
    <location>
        <begin position="1307"/>
        <end position="1769"/>
    </location>
</feature>
<feature type="compositionally biased region" description="Gly residues" evidence="4">
    <location>
        <begin position="2052"/>
        <end position="2064"/>
    </location>
</feature>
<dbReference type="GO" id="GO:0017056">
    <property type="term" value="F:structural constituent of nuclear pore"/>
    <property type="evidence" value="ECO:0007669"/>
    <property type="project" value="InterPro"/>
</dbReference>
<dbReference type="PANTHER" id="PTHR34418">
    <property type="entry name" value="NUCLEAR PORE COMPLEX PROTEIN NUP214 ISOFORM X1"/>
    <property type="match status" value="1"/>
</dbReference>
<keyword evidence="3" id="KW-0539">Nucleus</keyword>
<evidence type="ECO:0000256" key="1">
    <source>
        <dbReference type="ARBA" id="ARBA00004123"/>
    </source>
</evidence>
<dbReference type="Proteomes" id="UP000054558">
    <property type="component" value="Unassembled WGS sequence"/>
</dbReference>
<feature type="compositionally biased region" description="Pro residues" evidence="4">
    <location>
        <begin position="2022"/>
        <end position="2033"/>
    </location>
</feature>
<dbReference type="SUPFAM" id="SSF117289">
    <property type="entry name" value="Nucleoporin domain"/>
    <property type="match status" value="1"/>
</dbReference>
<feature type="compositionally biased region" description="Polar residues" evidence="4">
    <location>
        <begin position="1528"/>
        <end position="1537"/>
    </location>
</feature>
<evidence type="ECO:0000256" key="2">
    <source>
        <dbReference type="ARBA" id="ARBA00022448"/>
    </source>
</evidence>
<dbReference type="InterPro" id="IPR039462">
    <property type="entry name" value="Nup159/Nup146_N"/>
</dbReference>
<dbReference type="OMA" id="KWVKESA"/>
<feature type="compositionally biased region" description="Low complexity" evidence="4">
    <location>
        <begin position="1980"/>
        <end position="2002"/>
    </location>
</feature>
<evidence type="ECO:0000313" key="6">
    <source>
        <dbReference type="EMBL" id="GAQ82604.1"/>
    </source>
</evidence>
<feature type="compositionally biased region" description="Basic and acidic residues" evidence="4">
    <location>
        <begin position="1674"/>
        <end position="1686"/>
    </location>
</feature>
<feature type="compositionally biased region" description="Acidic residues" evidence="4">
    <location>
        <begin position="523"/>
        <end position="535"/>
    </location>
</feature>
<feature type="compositionally biased region" description="Basic and acidic residues" evidence="4">
    <location>
        <begin position="879"/>
        <end position="889"/>
    </location>
</feature>
<feature type="compositionally biased region" description="Polar residues" evidence="4">
    <location>
        <begin position="1370"/>
        <end position="1383"/>
    </location>
</feature>
<dbReference type="GO" id="GO:0006405">
    <property type="term" value="P:RNA export from nucleus"/>
    <property type="evidence" value="ECO:0007669"/>
    <property type="project" value="InterPro"/>
</dbReference>
<dbReference type="STRING" id="105231.A0A1Y1HVE8"/>
<feature type="compositionally biased region" description="Acidic residues" evidence="4">
    <location>
        <begin position="2036"/>
        <end position="2046"/>
    </location>
</feature>
<protein>
    <submittedName>
        <fullName evidence="6">Nuclear pore complex protein Nup214</fullName>
    </submittedName>
</protein>
<feature type="region of interest" description="Disordered" evidence="4">
    <location>
        <begin position="609"/>
        <end position="673"/>
    </location>
</feature>
<feature type="compositionally biased region" description="Polar residues" evidence="4">
    <location>
        <begin position="1957"/>
        <end position="1979"/>
    </location>
</feature>
<comment type="subcellular location">
    <subcellularLocation>
        <location evidence="1">Nucleus</location>
    </subcellularLocation>
</comment>
<evidence type="ECO:0000256" key="4">
    <source>
        <dbReference type="SAM" id="MobiDB-lite"/>
    </source>
</evidence>
<feature type="compositionally biased region" description="Basic and acidic residues" evidence="4">
    <location>
        <begin position="473"/>
        <end position="496"/>
    </location>
</feature>
<evidence type="ECO:0000259" key="5">
    <source>
        <dbReference type="Pfam" id="PF16755"/>
    </source>
</evidence>
<organism evidence="6 7">
    <name type="scientific">Klebsormidium nitens</name>
    <name type="common">Green alga</name>
    <name type="synonym">Ulothrix nitens</name>
    <dbReference type="NCBI Taxonomy" id="105231"/>
    <lineage>
        <taxon>Eukaryota</taxon>
        <taxon>Viridiplantae</taxon>
        <taxon>Streptophyta</taxon>
        <taxon>Klebsormidiophyceae</taxon>
        <taxon>Klebsormidiales</taxon>
        <taxon>Klebsormidiaceae</taxon>
        <taxon>Klebsormidium</taxon>
    </lineage>
</organism>
<feature type="region of interest" description="Disordered" evidence="4">
    <location>
        <begin position="444"/>
        <end position="594"/>
    </location>
</feature>
<feature type="compositionally biased region" description="Polar residues" evidence="4">
    <location>
        <begin position="1873"/>
        <end position="1896"/>
    </location>
</feature>
<dbReference type="InterPro" id="IPR044694">
    <property type="entry name" value="NUP214"/>
</dbReference>
<reference evidence="6 7" key="1">
    <citation type="journal article" date="2014" name="Nat. Commun.">
        <title>Klebsormidium flaccidum genome reveals primary factors for plant terrestrial adaptation.</title>
        <authorList>
            <person name="Hori K."/>
            <person name="Maruyama F."/>
            <person name="Fujisawa T."/>
            <person name="Togashi T."/>
            <person name="Yamamoto N."/>
            <person name="Seo M."/>
            <person name="Sato S."/>
            <person name="Yamada T."/>
            <person name="Mori H."/>
            <person name="Tajima N."/>
            <person name="Moriyama T."/>
            <person name="Ikeuchi M."/>
            <person name="Watanabe M."/>
            <person name="Wada H."/>
            <person name="Kobayashi K."/>
            <person name="Saito M."/>
            <person name="Masuda T."/>
            <person name="Sasaki-Sekimoto Y."/>
            <person name="Mashiguchi K."/>
            <person name="Awai K."/>
            <person name="Shimojima M."/>
            <person name="Masuda S."/>
            <person name="Iwai M."/>
            <person name="Nobusawa T."/>
            <person name="Narise T."/>
            <person name="Kondo S."/>
            <person name="Saito H."/>
            <person name="Sato R."/>
            <person name="Murakawa M."/>
            <person name="Ihara Y."/>
            <person name="Oshima-Yamada Y."/>
            <person name="Ohtaka K."/>
            <person name="Satoh M."/>
            <person name="Sonobe K."/>
            <person name="Ishii M."/>
            <person name="Ohtani R."/>
            <person name="Kanamori-Sato M."/>
            <person name="Honoki R."/>
            <person name="Miyazaki D."/>
            <person name="Mochizuki H."/>
            <person name="Umetsu J."/>
            <person name="Higashi K."/>
            <person name="Shibata D."/>
            <person name="Kamiya Y."/>
            <person name="Sato N."/>
            <person name="Nakamura Y."/>
            <person name="Tabata S."/>
            <person name="Ida S."/>
            <person name="Kurokawa K."/>
            <person name="Ohta H."/>
        </authorList>
    </citation>
    <scope>NUCLEOTIDE SEQUENCE [LARGE SCALE GENOMIC DNA]</scope>
    <source>
        <strain evidence="6 7">NIES-2285</strain>
    </source>
</reference>
<feature type="region of interest" description="Disordered" evidence="4">
    <location>
        <begin position="1790"/>
        <end position="2105"/>
    </location>
</feature>
<feature type="compositionally biased region" description="Basic and acidic residues" evidence="4">
    <location>
        <begin position="1704"/>
        <end position="1739"/>
    </location>
</feature>
<feature type="compositionally biased region" description="Basic and acidic residues" evidence="4">
    <location>
        <begin position="1855"/>
        <end position="1864"/>
    </location>
</feature>
<feature type="region of interest" description="Disordered" evidence="4">
    <location>
        <begin position="2278"/>
        <end position="2299"/>
    </location>
</feature>
<dbReference type="GO" id="GO:0005634">
    <property type="term" value="C:nucleus"/>
    <property type="evidence" value="ECO:0007669"/>
    <property type="project" value="UniProtKB-SubCell"/>
</dbReference>
<feature type="region of interest" description="Disordered" evidence="4">
    <location>
        <begin position="759"/>
        <end position="894"/>
    </location>
</feature>
<feature type="compositionally biased region" description="Low complexity" evidence="4">
    <location>
        <begin position="1603"/>
        <end position="1612"/>
    </location>
</feature>
<dbReference type="InterPro" id="IPR015943">
    <property type="entry name" value="WD40/YVTN_repeat-like_dom_sf"/>
</dbReference>
<dbReference type="EMBL" id="DF237066">
    <property type="protein sequence ID" value="GAQ82604.1"/>
    <property type="molecule type" value="Genomic_DNA"/>
</dbReference>
<evidence type="ECO:0000313" key="7">
    <source>
        <dbReference type="Proteomes" id="UP000054558"/>
    </source>
</evidence>
<feature type="compositionally biased region" description="Polar residues" evidence="4">
    <location>
        <begin position="761"/>
        <end position="778"/>
    </location>
</feature>
<dbReference type="PANTHER" id="PTHR34418:SF3">
    <property type="entry name" value="NUCLEAR PORE COMPLEX PROTEIN NUP214"/>
    <property type="match status" value="1"/>
</dbReference>
<feature type="compositionally biased region" description="Pro residues" evidence="4">
    <location>
        <begin position="790"/>
        <end position="799"/>
    </location>
</feature>
<feature type="region of interest" description="Disordered" evidence="4">
    <location>
        <begin position="1192"/>
        <end position="1213"/>
    </location>
</feature>
<proteinExistence type="predicted"/>
<feature type="region of interest" description="Disordered" evidence="4">
    <location>
        <begin position="683"/>
        <end position="702"/>
    </location>
</feature>
<feature type="compositionally biased region" description="Low complexity" evidence="4">
    <location>
        <begin position="2090"/>
        <end position="2102"/>
    </location>
</feature>
<feature type="region of interest" description="Disordered" evidence="4">
    <location>
        <begin position="2138"/>
        <end position="2177"/>
    </location>
</feature>
<feature type="compositionally biased region" description="Basic and acidic residues" evidence="4">
    <location>
        <begin position="956"/>
        <end position="973"/>
    </location>
</feature>
<feature type="compositionally biased region" description="Acidic residues" evidence="4">
    <location>
        <begin position="1690"/>
        <end position="1703"/>
    </location>
</feature>
<gene>
    <name evidence="6" type="ORF">KFL_001170090</name>
</gene>
<keyword evidence="7" id="KW-1185">Reference proteome</keyword>
<feature type="compositionally biased region" description="Low complexity" evidence="4">
    <location>
        <begin position="926"/>
        <end position="942"/>
    </location>
</feature>
<dbReference type="Gene3D" id="2.130.10.10">
    <property type="entry name" value="YVTN repeat-like/Quinoprotein amine dehydrogenase"/>
    <property type="match status" value="1"/>
</dbReference>
<keyword evidence="2" id="KW-0813">Transport</keyword>
<accession>A0A1Y1HVE8</accession>
<feature type="compositionally biased region" description="Basic and acidic residues" evidence="4">
    <location>
        <begin position="457"/>
        <end position="466"/>
    </location>
</feature>
<dbReference type="OrthoDB" id="1938013at2759"/>
<dbReference type="Pfam" id="PF16755">
    <property type="entry name" value="Beta-prop_NUP159_NUP214"/>
    <property type="match status" value="1"/>
</dbReference>
<feature type="compositionally biased region" description="Low complexity" evidence="4">
    <location>
        <begin position="512"/>
        <end position="522"/>
    </location>
</feature>
<evidence type="ECO:0000256" key="3">
    <source>
        <dbReference type="ARBA" id="ARBA00023242"/>
    </source>
</evidence>